<name>A0AAN3ACE5_BACO1</name>
<proteinExistence type="predicted"/>
<organism evidence="2 3">
    <name type="scientific">Bacteroides ovatus (strain ATCC 8483 / DSM 1896 / JCM 5824 / BCRC 10623 / CCUG 4943 / NCTC 11153)</name>
    <dbReference type="NCBI Taxonomy" id="411476"/>
    <lineage>
        <taxon>Bacteria</taxon>
        <taxon>Pseudomonadati</taxon>
        <taxon>Bacteroidota</taxon>
        <taxon>Bacteroidia</taxon>
        <taxon>Bacteroidales</taxon>
        <taxon>Bacteroidaceae</taxon>
        <taxon>Bacteroides</taxon>
    </lineage>
</organism>
<dbReference type="RefSeq" id="WP_004297867.1">
    <property type="nucleotide sequence ID" value="NZ_DS264575.1"/>
</dbReference>
<evidence type="ECO:0000256" key="1">
    <source>
        <dbReference type="SAM" id="Phobius"/>
    </source>
</evidence>
<sequence>MRYLFIAIYKKSLLWFSFMMIPYCIFSSFLFEYPALIFIIRVILAIALSIIAIGGMMSYLFPYIEILKQPLKGKGLIRALYLKSDKIITRLYCCFLVVYIAFSIEYKSTLYNYLLLLLIGLFLGYKITMKAEKYTLEEINKKKQERKMKQASKKESHIR</sequence>
<dbReference type="Proteomes" id="UP000005475">
    <property type="component" value="Unassembled WGS sequence"/>
</dbReference>
<reference evidence="2 3" key="1">
    <citation type="submission" date="2007-03" db="EMBL/GenBank/DDBJ databases">
        <authorList>
            <person name="Fulton L."/>
            <person name="Clifton S."/>
            <person name="Fulton B."/>
            <person name="Xu J."/>
            <person name="Minx P."/>
            <person name="Pepin K.H."/>
            <person name="Johnson M."/>
            <person name="Thiruvilangam P."/>
            <person name="Bhonagiri V."/>
            <person name="Nash W.E."/>
            <person name="Mardis E.R."/>
            <person name="Wilson R.K."/>
        </authorList>
    </citation>
    <scope>NUCLEOTIDE SEQUENCE [LARGE SCALE GENOMIC DNA]</scope>
    <source>
        <strain evidence="3">ATCC 8483 / DSM 1896 / JCM 5824 / BCRC 10623 / CCUG 4943 / NCTC 11153</strain>
    </source>
</reference>
<protein>
    <submittedName>
        <fullName evidence="2">Uncharacterized protein</fullName>
    </submittedName>
</protein>
<dbReference type="GeneID" id="29454512"/>
<reference evidence="3" key="2">
    <citation type="submission" date="2007-04" db="EMBL/GenBank/DDBJ databases">
        <title>Draft genome sequence of Bacteroides ovatus (ATCC 8483).</title>
        <authorList>
            <person name="Sudarsanam P."/>
            <person name="Ley R."/>
            <person name="Guruge J."/>
            <person name="Turnbaugh P.J."/>
            <person name="Mahowald M."/>
            <person name="Liep D."/>
            <person name="Gordon J."/>
        </authorList>
    </citation>
    <scope>NUCLEOTIDE SEQUENCE [LARGE SCALE GENOMIC DNA]</scope>
    <source>
        <strain evidence="3">ATCC 8483 / DSM 1896 / JCM 5824 / BCRC 10623 / CCUG 4943 / NCTC 11153</strain>
    </source>
</reference>
<dbReference type="EMBL" id="AAXF02000034">
    <property type="protein sequence ID" value="EDO13772.1"/>
    <property type="molecule type" value="Genomic_DNA"/>
</dbReference>
<gene>
    <name evidence="2" type="ORF">BACOVA_00536</name>
</gene>
<comment type="caution">
    <text evidence="2">The sequence shown here is derived from an EMBL/GenBank/DDBJ whole genome shotgun (WGS) entry which is preliminary data.</text>
</comment>
<keyword evidence="1" id="KW-0472">Membrane</keyword>
<feature type="transmembrane region" description="Helical" evidence="1">
    <location>
        <begin position="87"/>
        <end position="104"/>
    </location>
</feature>
<feature type="transmembrane region" description="Helical" evidence="1">
    <location>
        <begin position="12"/>
        <end position="31"/>
    </location>
</feature>
<dbReference type="AlphaFoldDB" id="A0AAN3ACE5"/>
<evidence type="ECO:0000313" key="3">
    <source>
        <dbReference type="Proteomes" id="UP000005475"/>
    </source>
</evidence>
<feature type="transmembrane region" description="Helical" evidence="1">
    <location>
        <begin position="110"/>
        <end position="128"/>
    </location>
</feature>
<evidence type="ECO:0000313" key="2">
    <source>
        <dbReference type="EMBL" id="EDO13772.1"/>
    </source>
</evidence>
<accession>A0AAN3ACE5</accession>
<feature type="transmembrane region" description="Helical" evidence="1">
    <location>
        <begin position="37"/>
        <end position="66"/>
    </location>
</feature>
<keyword evidence="1" id="KW-1133">Transmembrane helix</keyword>
<keyword evidence="1" id="KW-0812">Transmembrane</keyword>